<gene>
    <name evidence="2" type="ORF">KR093_004845</name>
</gene>
<evidence type="ECO:0000313" key="2">
    <source>
        <dbReference type="EMBL" id="KAH8370743.1"/>
    </source>
</evidence>
<proteinExistence type="predicted"/>
<evidence type="ECO:0000313" key="3">
    <source>
        <dbReference type="Proteomes" id="UP001200034"/>
    </source>
</evidence>
<protein>
    <submittedName>
        <fullName evidence="2">Uncharacterized protein</fullName>
    </submittedName>
</protein>
<feature type="compositionally biased region" description="Low complexity" evidence="1">
    <location>
        <begin position="31"/>
        <end position="72"/>
    </location>
</feature>
<keyword evidence="3" id="KW-1185">Reference proteome</keyword>
<dbReference type="EMBL" id="JAJJHW010002585">
    <property type="protein sequence ID" value="KAH8370743.1"/>
    <property type="molecule type" value="Genomic_DNA"/>
</dbReference>
<reference evidence="2" key="1">
    <citation type="journal article" date="2021" name="Mol. Ecol. Resour.">
        <title>Phylogenomic analyses of the genus Drosophila reveals genomic signals of climate adaptation.</title>
        <authorList>
            <person name="Li F."/>
            <person name="Rane R.V."/>
            <person name="Luria V."/>
            <person name="Xiong Z."/>
            <person name="Chen J."/>
            <person name="Li Z."/>
            <person name="Catullo R.A."/>
            <person name="Griffin P.C."/>
            <person name="Schiffer M."/>
            <person name="Pearce S."/>
            <person name="Lee S.F."/>
            <person name="McElroy K."/>
            <person name="Stocker A."/>
            <person name="Shirriffs J."/>
            <person name="Cockerell F."/>
            <person name="Coppin C."/>
            <person name="Sgro C.M."/>
            <person name="Karger A."/>
            <person name="Cain J.W."/>
            <person name="Weber J.A."/>
            <person name="Santpere G."/>
            <person name="Kirschner M.W."/>
            <person name="Hoffmann A.A."/>
            <person name="Oakeshott J.G."/>
            <person name="Zhang G."/>
        </authorList>
    </citation>
    <scope>NUCLEOTIDE SEQUENCE</scope>
    <source>
        <strain evidence="2">BGI-SZ-2011g</strain>
    </source>
</reference>
<organism evidence="2 3">
    <name type="scientific">Drosophila rubida</name>
    <dbReference type="NCBI Taxonomy" id="30044"/>
    <lineage>
        <taxon>Eukaryota</taxon>
        <taxon>Metazoa</taxon>
        <taxon>Ecdysozoa</taxon>
        <taxon>Arthropoda</taxon>
        <taxon>Hexapoda</taxon>
        <taxon>Insecta</taxon>
        <taxon>Pterygota</taxon>
        <taxon>Neoptera</taxon>
        <taxon>Endopterygota</taxon>
        <taxon>Diptera</taxon>
        <taxon>Brachycera</taxon>
        <taxon>Muscomorpha</taxon>
        <taxon>Ephydroidea</taxon>
        <taxon>Drosophilidae</taxon>
        <taxon>Drosophila</taxon>
    </lineage>
</organism>
<comment type="caution">
    <text evidence="2">The sequence shown here is derived from an EMBL/GenBank/DDBJ whole genome shotgun (WGS) entry which is preliminary data.</text>
</comment>
<feature type="region of interest" description="Disordered" evidence="1">
    <location>
        <begin position="25"/>
        <end position="80"/>
    </location>
</feature>
<name>A0AAD4JZF7_9MUSC</name>
<sequence length="110" mass="12391">MFCTESCEHGINATSSGRILNLKKSAAQVEQQSPPIGQHQPHQPEQQQHQQKLQQQQQLRQQRLRFSPQQPSCSMFSDALPPADLWTPNCNTTPQRMGTCIVTEGPEGLR</sequence>
<evidence type="ECO:0000256" key="1">
    <source>
        <dbReference type="SAM" id="MobiDB-lite"/>
    </source>
</evidence>
<dbReference type="AlphaFoldDB" id="A0AAD4JZF7"/>
<dbReference type="Proteomes" id="UP001200034">
    <property type="component" value="Unassembled WGS sequence"/>
</dbReference>
<accession>A0AAD4JZF7</accession>